<evidence type="ECO:0000256" key="6">
    <source>
        <dbReference type="ARBA" id="ARBA00012487"/>
    </source>
</evidence>
<evidence type="ECO:0000313" key="20">
    <source>
        <dbReference type="Proteomes" id="UP000077115"/>
    </source>
</evidence>
<comment type="catalytic activity">
    <reaction evidence="1 16">
        <text>a 1,2-diacyl-sn-glycero-3-phosphate + CTP + H(+) = a CDP-1,2-diacyl-sn-glycerol + diphosphate</text>
        <dbReference type="Rhea" id="RHEA:16229"/>
        <dbReference type="ChEBI" id="CHEBI:15378"/>
        <dbReference type="ChEBI" id="CHEBI:33019"/>
        <dbReference type="ChEBI" id="CHEBI:37563"/>
        <dbReference type="ChEBI" id="CHEBI:58332"/>
        <dbReference type="ChEBI" id="CHEBI:58608"/>
        <dbReference type="EC" id="2.7.7.41"/>
    </reaction>
</comment>
<evidence type="ECO:0000256" key="1">
    <source>
        <dbReference type="ARBA" id="ARBA00001698"/>
    </source>
</evidence>
<evidence type="ECO:0000256" key="8">
    <source>
        <dbReference type="ARBA" id="ARBA00022679"/>
    </source>
</evidence>
<dbReference type="STRING" id="403673.A0A177WYF4"/>
<comment type="pathway">
    <text evidence="3 16">Phospholipid metabolism; CDP-diacylglycerol biosynthesis; CDP-diacylglycerol from sn-glycerol 3-phosphate: step 3/3.</text>
</comment>
<feature type="transmembrane region" description="Helical" evidence="18">
    <location>
        <begin position="460"/>
        <end position="482"/>
    </location>
</feature>
<dbReference type="GO" id="GO:0004605">
    <property type="term" value="F:phosphatidate cytidylyltransferase activity"/>
    <property type="evidence" value="ECO:0007669"/>
    <property type="project" value="UniProtKB-EC"/>
</dbReference>
<evidence type="ECO:0000256" key="13">
    <source>
        <dbReference type="ARBA" id="ARBA00023136"/>
    </source>
</evidence>
<name>A0A177WYF4_BATDL</name>
<organism evidence="19 20">
    <name type="scientific">Batrachochytrium dendrobatidis (strain JEL423)</name>
    <dbReference type="NCBI Taxonomy" id="403673"/>
    <lineage>
        <taxon>Eukaryota</taxon>
        <taxon>Fungi</taxon>
        <taxon>Fungi incertae sedis</taxon>
        <taxon>Chytridiomycota</taxon>
        <taxon>Chytridiomycota incertae sedis</taxon>
        <taxon>Chytridiomycetes</taxon>
        <taxon>Rhizophydiales</taxon>
        <taxon>Rhizophydiales incertae sedis</taxon>
        <taxon>Batrachochytrium</taxon>
    </lineage>
</organism>
<proteinExistence type="inferred from homology"/>
<keyword evidence="12" id="KW-0443">Lipid metabolism</keyword>
<dbReference type="Proteomes" id="UP000077115">
    <property type="component" value="Unassembled WGS sequence"/>
</dbReference>
<evidence type="ECO:0000256" key="17">
    <source>
        <dbReference type="SAM" id="MobiDB-lite"/>
    </source>
</evidence>
<reference evidence="19 20" key="2">
    <citation type="submission" date="2016-05" db="EMBL/GenBank/DDBJ databases">
        <title>Lineage-specific infection strategies underlie the spectrum of fungal disease in amphibians.</title>
        <authorList>
            <person name="Cuomo C.A."/>
            <person name="Farrer R.A."/>
            <person name="James T."/>
            <person name="Longcore J."/>
            <person name="Birren B."/>
        </authorList>
    </citation>
    <scope>NUCLEOTIDE SEQUENCE [LARGE SCALE GENOMIC DNA]</scope>
    <source>
        <strain evidence="19 20">JEL423</strain>
    </source>
</reference>
<gene>
    <name evidence="19" type="ORF">BDEG_28141</name>
</gene>
<keyword evidence="13 18" id="KW-0472">Membrane</keyword>
<feature type="region of interest" description="Disordered" evidence="17">
    <location>
        <begin position="75"/>
        <end position="110"/>
    </location>
</feature>
<feature type="compositionally biased region" description="Polar residues" evidence="17">
    <location>
        <begin position="163"/>
        <end position="174"/>
    </location>
</feature>
<reference evidence="19 20" key="1">
    <citation type="submission" date="2006-10" db="EMBL/GenBank/DDBJ databases">
        <title>The Genome Sequence of Batrachochytrium dendrobatidis JEL423.</title>
        <authorList>
            <consortium name="The Broad Institute Genome Sequencing Platform"/>
            <person name="Birren B."/>
            <person name="Lander E."/>
            <person name="Galagan J."/>
            <person name="Cuomo C."/>
            <person name="Devon K."/>
            <person name="Jaffe D."/>
            <person name="Butler J."/>
            <person name="Alvarez P."/>
            <person name="Gnerre S."/>
            <person name="Grabherr M."/>
            <person name="Kleber M."/>
            <person name="Mauceli E."/>
            <person name="Brockman W."/>
            <person name="Young S."/>
            <person name="LaButti K."/>
            <person name="Sykes S."/>
            <person name="DeCaprio D."/>
            <person name="Crawford M."/>
            <person name="Koehrsen M."/>
            <person name="Engels R."/>
            <person name="Montgomery P."/>
            <person name="Pearson M."/>
            <person name="Howarth C."/>
            <person name="Larson L."/>
            <person name="White J."/>
            <person name="O'Leary S."/>
            <person name="Kodira C."/>
            <person name="Zeng Q."/>
            <person name="Yandava C."/>
            <person name="Alvarado L."/>
            <person name="Longcore J."/>
            <person name="James T."/>
        </authorList>
    </citation>
    <scope>NUCLEOTIDE SEQUENCE [LARGE SCALE GENOMIC DNA]</scope>
    <source>
        <strain evidence="19 20">JEL423</strain>
    </source>
</reference>
<evidence type="ECO:0000256" key="3">
    <source>
        <dbReference type="ARBA" id="ARBA00005119"/>
    </source>
</evidence>
<evidence type="ECO:0000256" key="14">
    <source>
        <dbReference type="ARBA" id="ARBA00023209"/>
    </source>
</evidence>
<keyword evidence="8 16" id="KW-0808">Transferase</keyword>
<dbReference type="EC" id="2.7.7.41" evidence="6 16"/>
<feature type="transmembrane region" description="Helical" evidence="18">
    <location>
        <begin position="205"/>
        <end position="222"/>
    </location>
</feature>
<dbReference type="PROSITE" id="PS01315">
    <property type="entry name" value="CDS"/>
    <property type="match status" value="1"/>
</dbReference>
<dbReference type="PANTHER" id="PTHR13773:SF8">
    <property type="entry name" value="PHOSPHATIDATE CYTIDYLYLTRANSFERASE, PHOTORECEPTOR-SPECIFIC"/>
    <property type="match status" value="1"/>
</dbReference>
<dbReference type="GO" id="GO:0005789">
    <property type="term" value="C:endoplasmic reticulum membrane"/>
    <property type="evidence" value="ECO:0007669"/>
    <property type="project" value="TreeGrafter"/>
</dbReference>
<accession>A0A177WYF4</accession>
<keyword evidence="11 18" id="KW-1133">Transmembrane helix</keyword>
<evidence type="ECO:0000256" key="18">
    <source>
        <dbReference type="SAM" id="Phobius"/>
    </source>
</evidence>
<protein>
    <recommendedName>
        <fullName evidence="6 16">Phosphatidate cytidylyltransferase</fullName>
        <ecNumber evidence="6 16">2.7.7.41</ecNumber>
    </recommendedName>
</protein>
<dbReference type="AlphaFoldDB" id="A0A177WYF4"/>
<evidence type="ECO:0000256" key="12">
    <source>
        <dbReference type="ARBA" id="ARBA00023098"/>
    </source>
</evidence>
<keyword evidence="15" id="KW-1208">Phospholipid metabolism</keyword>
<comment type="pathway">
    <text evidence="4">Lipid metabolism.</text>
</comment>
<keyword evidence="9 16" id="KW-0812">Transmembrane</keyword>
<evidence type="ECO:0000256" key="7">
    <source>
        <dbReference type="ARBA" id="ARBA00022516"/>
    </source>
</evidence>
<evidence type="ECO:0000313" key="19">
    <source>
        <dbReference type="EMBL" id="OAJ44966.1"/>
    </source>
</evidence>
<dbReference type="InterPro" id="IPR000374">
    <property type="entry name" value="PC_trans"/>
</dbReference>
<dbReference type="UniPathway" id="UPA00557">
    <property type="reaction ID" value="UER00614"/>
</dbReference>
<dbReference type="Pfam" id="PF01148">
    <property type="entry name" value="CTP_transf_1"/>
    <property type="match status" value="1"/>
</dbReference>
<dbReference type="VEuPathDB" id="FungiDB:BDEG_28141"/>
<evidence type="ECO:0000256" key="16">
    <source>
        <dbReference type="RuleBase" id="RU003938"/>
    </source>
</evidence>
<feature type="transmembrane region" description="Helical" evidence="18">
    <location>
        <begin position="357"/>
        <end position="383"/>
    </location>
</feature>
<feature type="transmembrane region" description="Helical" evidence="18">
    <location>
        <begin position="494"/>
        <end position="515"/>
    </location>
</feature>
<feature type="transmembrane region" description="Helical" evidence="18">
    <location>
        <begin position="395"/>
        <end position="418"/>
    </location>
</feature>
<evidence type="ECO:0000256" key="10">
    <source>
        <dbReference type="ARBA" id="ARBA00022695"/>
    </source>
</evidence>
<feature type="region of interest" description="Disordered" evidence="17">
    <location>
        <begin position="163"/>
        <end position="184"/>
    </location>
</feature>
<evidence type="ECO:0000256" key="9">
    <source>
        <dbReference type="ARBA" id="ARBA00022692"/>
    </source>
</evidence>
<evidence type="ECO:0000256" key="15">
    <source>
        <dbReference type="ARBA" id="ARBA00023264"/>
    </source>
</evidence>
<keyword evidence="14" id="KW-0594">Phospholipid biosynthesis</keyword>
<evidence type="ECO:0000256" key="2">
    <source>
        <dbReference type="ARBA" id="ARBA00004141"/>
    </source>
</evidence>
<dbReference type="PANTHER" id="PTHR13773">
    <property type="entry name" value="PHOSPHATIDATE CYTIDYLYLTRANSFERASE"/>
    <property type="match status" value="1"/>
</dbReference>
<feature type="compositionally biased region" description="Basic and acidic residues" evidence="17">
    <location>
        <begin position="15"/>
        <end position="31"/>
    </location>
</feature>
<comment type="subcellular location">
    <subcellularLocation>
        <location evidence="2">Membrane</location>
        <topology evidence="2">Multi-pass membrane protein</topology>
    </subcellularLocation>
</comment>
<evidence type="ECO:0000256" key="11">
    <source>
        <dbReference type="ARBA" id="ARBA00022989"/>
    </source>
</evidence>
<comment type="similarity">
    <text evidence="5 16">Belongs to the CDS family.</text>
</comment>
<keyword evidence="10 16" id="KW-0548">Nucleotidyltransferase</keyword>
<keyword evidence="7" id="KW-0444">Lipid biosynthesis</keyword>
<evidence type="ECO:0000256" key="5">
    <source>
        <dbReference type="ARBA" id="ARBA00010185"/>
    </source>
</evidence>
<dbReference type="GO" id="GO:0016024">
    <property type="term" value="P:CDP-diacylglycerol biosynthetic process"/>
    <property type="evidence" value="ECO:0007669"/>
    <property type="project" value="UniProtKB-UniPathway"/>
</dbReference>
<dbReference type="EMBL" id="DS022314">
    <property type="protein sequence ID" value="OAJ44966.1"/>
    <property type="molecule type" value="Genomic_DNA"/>
</dbReference>
<feature type="region of interest" description="Disordered" evidence="17">
    <location>
        <begin position="1"/>
        <end position="33"/>
    </location>
</feature>
<dbReference type="OrthoDB" id="10260889at2759"/>
<evidence type="ECO:0000256" key="4">
    <source>
        <dbReference type="ARBA" id="ARBA00005189"/>
    </source>
</evidence>
<dbReference type="InterPro" id="IPR016720">
    <property type="entry name" value="PC_Trfase_euk"/>
</dbReference>
<feature type="compositionally biased region" description="Low complexity" evidence="17">
    <location>
        <begin position="78"/>
        <end position="98"/>
    </location>
</feature>
<feature type="transmembrane region" description="Helical" evidence="18">
    <location>
        <begin position="304"/>
        <end position="321"/>
    </location>
</feature>
<dbReference type="eggNOG" id="KOG1440">
    <property type="taxonomic scope" value="Eukaryota"/>
</dbReference>
<feature type="transmembrane region" description="Helical" evidence="18">
    <location>
        <begin position="542"/>
        <end position="567"/>
    </location>
</feature>
<sequence>MKSIVNRRGLGRTTTKHDGASHTDIDQKPDDAVVTNSEVMPAVNSKQGSSFNVLSNLKENGVLLSDREDLGLLDRRSSSSSTLSASSSAGSTSNSASKSSRRKKKSPNTITTYEYTAKAAQNSRPNTPIQSSPLTLHSKFSNLEVPLQFPTNSQFNENTPAIKNLSAKPNSQQTAPPPLLKQQSSPQSISTLLADQPFTAKWKNWWVRTFWTVIMISGFISILMAGHAWVIALVTVIQTIVYREVISIGVQPSKERHLPWFRSLHWYFLGSTNYFLYGESLIHYFKPVVFVDAFLMPLANHHRFISFLLYCLGLVNFVLNLKKGNYKFQFSHFCWTHMALLLVAVQSHFIVNNIFEGLIWFVLPVSLVICNDIMAYICGFFWGRTPLIRLSPKKTWEGFIGGFIITFIFAFFISAVLASGSYMTCPMKNFQTNMNSGHTCPVNPVFVSRDMYIFPAVTGLIRWLSMPITILLPSIMPAPLVIRSFSIMPLQFHALLLACFASLIAPFGGFFASGVKRAFKIKDFGDSIPGHGGLTDRMDCQFIMGVFSFIYFQSFIGTTGVTVGTVLQSAVSYLSIADQVELHRRLTQYLAGQGVDV</sequence>